<dbReference type="PANTHER" id="PTHR45991">
    <property type="entry name" value="PACHYTENE CHECKPOINT PROTEIN 2"/>
    <property type="match status" value="1"/>
</dbReference>
<evidence type="ECO:0000256" key="5">
    <source>
        <dbReference type="RuleBase" id="RU003651"/>
    </source>
</evidence>
<dbReference type="GO" id="GO:0005524">
    <property type="term" value="F:ATP binding"/>
    <property type="evidence" value="ECO:0007669"/>
    <property type="project" value="UniProtKB-KW"/>
</dbReference>
<dbReference type="Pfam" id="PF23242">
    <property type="entry name" value="AAA_lid_TRIP13_C"/>
    <property type="match status" value="1"/>
</dbReference>
<gene>
    <name evidence="7" type="ORF">AGERDE_LOCUS9692</name>
</gene>
<dbReference type="Pfam" id="PF00004">
    <property type="entry name" value="AAA"/>
    <property type="match status" value="1"/>
</dbReference>
<dbReference type="GO" id="GO:0005634">
    <property type="term" value="C:nucleus"/>
    <property type="evidence" value="ECO:0007669"/>
    <property type="project" value="TreeGrafter"/>
</dbReference>
<dbReference type="GO" id="GO:0005694">
    <property type="term" value="C:chromosome"/>
    <property type="evidence" value="ECO:0007669"/>
    <property type="project" value="TreeGrafter"/>
</dbReference>
<dbReference type="GO" id="GO:0016887">
    <property type="term" value="F:ATP hydrolysis activity"/>
    <property type="evidence" value="ECO:0007669"/>
    <property type="project" value="InterPro"/>
</dbReference>
<dbReference type="SMART" id="SM00382">
    <property type="entry name" value="AAA"/>
    <property type="match status" value="1"/>
</dbReference>
<comment type="similarity">
    <text evidence="1">Belongs to the AAA ATPase family. PCH2 subfamily.</text>
</comment>
<organism evidence="7 8">
    <name type="scientific">Ambispora gerdemannii</name>
    <dbReference type="NCBI Taxonomy" id="144530"/>
    <lineage>
        <taxon>Eukaryota</taxon>
        <taxon>Fungi</taxon>
        <taxon>Fungi incertae sedis</taxon>
        <taxon>Mucoromycota</taxon>
        <taxon>Glomeromycotina</taxon>
        <taxon>Glomeromycetes</taxon>
        <taxon>Archaeosporales</taxon>
        <taxon>Ambisporaceae</taxon>
        <taxon>Ambispora</taxon>
    </lineage>
</organism>
<dbReference type="Pfam" id="PF23563">
    <property type="entry name" value="TRIP13_N"/>
    <property type="match status" value="1"/>
</dbReference>
<dbReference type="GO" id="GO:0007131">
    <property type="term" value="P:reciprocal meiotic recombination"/>
    <property type="evidence" value="ECO:0007669"/>
    <property type="project" value="TreeGrafter"/>
</dbReference>
<dbReference type="PROSITE" id="PS00674">
    <property type="entry name" value="AAA"/>
    <property type="match status" value="1"/>
</dbReference>
<dbReference type="InterPro" id="IPR058249">
    <property type="entry name" value="Pch2_C"/>
</dbReference>
<name>A0A9N9CV20_9GLOM</name>
<accession>A0A9N9CV20</accession>
<keyword evidence="3 5" id="KW-0067">ATP-binding</keyword>
<evidence type="ECO:0000313" key="7">
    <source>
        <dbReference type="EMBL" id="CAG8613109.1"/>
    </source>
</evidence>
<dbReference type="EMBL" id="CAJVPL010002531">
    <property type="protein sequence ID" value="CAG8613109.1"/>
    <property type="molecule type" value="Genomic_DNA"/>
</dbReference>
<keyword evidence="8" id="KW-1185">Reference proteome</keyword>
<evidence type="ECO:0000256" key="1">
    <source>
        <dbReference type="ARBA" id="ARBA00007271"/>
    </source>
</evidence>
<dbReference type="Gene3D" id="3.40.50.300">
    <property type="entry name" value="P-loop containing nucleotide triphosphate hydrolases"/>
    <property type="match status" value="1"/>
</dbReference>
<dbReference type="InterPro" id="IPR003960">
    <property type="entry name" value="ATPase_AAA_CS"/>
</dbReference>
<comment type="caution">
    <text evidence="7">The sequence shown here is derived from an EMBL/GenBank/DDBJ whole genome shotgun (WGS) entry which is preliminary data.</text>
</comment>
<evidence type="ECO:0000256" key="3">
    <source>
        <dbReference type="ARBA" id="ARBA00022840"/>
    </source>
</evidence>
<dbReference type="GO" id="GO:0051598">
    <property type="term" value="P:meiotic recombination checkpoint signaling"/>
    <property type="evidence" value="ECO:0007669"/>
    <property type="project" value="TreeGrafter"/>
</dbReference>
<evidence type="ECO:0000259" key="6">
    <source>
        <dbReference type="SMART" id="SM00382"/>
    </source>
</evidence>
<evidence type="ECO:0000256" key="2">
    <source>
        <dbReference type="ARBA" id="ARBA00022741"/>
    </source>
</evidence>
<dbReference type="PANTHER" id="PTHR45991:SF1">
    <property type="entry name" value="PACHYTENE CHECKPOINT PROTEIN 2 HOMOLOG"/>
    <property type="match status" value="1"/>
</dbReference>
<dbReference type="AlphaFoldDB" id="A0A9N9CV20"/>
<dbReference type="InterPro" id="IPR003959">
    <property type="entry name" value="ATPase_AAA_core"/>
</dbReference>
<dbReference type="Proteomes" id="UP000789831">
    <property type="component" value="Unassembled WGS sequence"/>
</dbReference>
<dbReference type="SUPFAM" id="SSF52540">
    <property type="entry name" value="P-loop containing nucleoside triphosphate hydrolases"/>
    <property type="match status" value="1"/>
</dbReference>
<dbReference type="OrthoDB" id="10042665at2759"/>
<evidence type="ECO:0000313" key="8">
    <source>
        <dbReference type="Proteomes" id="UP000789831"/>
    </source>
</evidence>
<dbReference type="InterPro" id="IPR027417">
    <property type="entry name" value="P-loop_NTPase"/>
</dbReference>
<protein>
    <submittedName>
        <fullName evidence="7">7764_t:CDS:1</fullName>
    </submittedName>
</protein>
<proteinExistence type="inferred from homology"/>
<reference evidence="7" key="1">
    <citation type="submission" date="2021-06" db="EMBL/GenBank/DDBJ databases">
        <authorList>
            <person name="Kallberg Y."/>
            <person name="Tangrot J."/>
            <person name="Rosling A."/>
        </authorList>
    </citation>
    <scope>NUCLEOTIDE SEQUENCE</scope>
    <source>
        <strain evidence="7">MT106</strain>
    </source>
</reference>
<keyword evidence="4" id="KW-0469">Meiosis</keyword>
<sequence length="426" mass="48288">MEFFDMDIQPTKSNNNSTVTNSLRSNPILHVECCLKTQSTAEYEEIQESVEKFLREFKSSVLCYSEITDFYDIPLLGEHLENMKVAEAGGSSDDSEAIYILDDVNLDIHVYQLEEDEAVDEFQEEENVLAANHWELPSRALEGLWDNLIFDNNVKTRLIEYVTTTMLFSDRDINPNIISWNRVVLLHGPPGTGKTSLCRAFAQKLAIRLVERYNHGGKLLEINSHSLFSKWFSESGKLVQKLFQQIHDIIDEEDCFVCVLIDEIESLTASRKSSLSGADPSDAVRKNVLILATSNITEAIDVAFIDRADIKQYIGLPSQKVIYTILSSCIQELIRVGIISTEETLLDWRAAELYHDATSNNHEVIPSMKLFEISKKCQGMSGRVLRKLPFLAHAHFLQSRKTTKLSDFLDALDKTATEESSSSFRT</sequence>
<keyword evidence="2 5" id="KW-0547">Nucleotide-binding</keyword>
<dbReference type="InterPro" id="IPR044539">
    <property type="entry name" value="Pch2-like"/>
</dbReference>
<dbReference type="InterPro" id="IPR003593">
    <property type="entry name" value="AAA+_ATPase"/>
</dbReference>
<evidence type="ECO:0000256" key="4">
    <source>
        <dbReference type="ARBA" id="ARBA00023254"/>
    </source>
</evidence>
<feature type="domain" description="AAA+ ATPase" evidence="6">
    <location>
        <begin position="180"/>
        <end position="318"/>
    </location>
</feature>